<feature type="region of interest" description="Disordered" evidence="7">
    <location>
        <begin position="375"/>
        <end position="425"/>
    </location>
</feature>
<dbReference type="InterPro" id="IPR050518">
    <property type="entry name" value="Rpo3/RPB3_RNA_Pol_subunit"/>
</dbReference>
<dbReference type="Proteomes" id="UP000323011">
    <property type="component" value="Unassembled WGS sequence"/>
</dbReference>
<dbReference type="Proteomes" id="UP000324907">
    <property type="component" value="Unassembled WGS sequence"/>
</dbReference>
<keyword evidence="14" id="KW-1185">Reference proteome</keyword>
<evidence type="ECO:0000313" key="13">
    <source>
        <dbReference type="Proteomes" id="UP000322899"/>
    </source>
</evidence>
<evidence type="ECO:0000256" key="6">
    <source>
        <dbReference type="ARBA" id="ARBA00025804"/>
    </source>
</evidence>
<evidence type="ECO:0000256" key="2">
    <source>
        <dbReference type="ARBA" id="ARBA00022083"/>
    </source>
</evidence>
<dbReference type="InterPro" id="IPR001514">
    <property type="entry name" value="DNA-dir_RNA_pol_30-40kDasu_CS"/>
</dbReference>
<gene>
    <name evidence="12" type="ORF">FNF27_06703</name>
    <name evidence="11" type="ORF">FNF28_05723</name>
    <name evidence="9" type="ORF">FNF29_02560</name>
    <name evidence="10" type="ORF">FNF31_04795</name>
</gene>
<dbReference type="SMART" id="SM00662">
    <property type="entry name" value="RPOLD"/>
    <property type="match status" value="1"/>
</dbReference>
<dbReference type="EMBL" id="VLTM01000052">
    <property type="protein sequence ID" value="KAA0159556.1"/>
    <property type="molecule type" value="Genomic_DNA"/>
</dbReference>
<evidence type="ECO:0000313" key="12">
    <source>
        <dbReference type="EMBL" id="KAA0170111.1"/>
    </source>
</evidence>
<organism evidence="12 13">
    <name type="scientific">Cafeteria roenbergensis</name>
    <name type="common">Marine flagellate</name>
    <dbReference type="NCBI Taxonomy" id="33653"/>
    <lineage>
        <taxon>Eukaryota</taxon>
        <taxon>Sar</taxon>
        <taxon>Stramenopiles</taxon>
        <taxon>Bigyra</taxon>
        <taxon>Opalozoa</taxon>
        <taxon>Bicosoecida</taxon>
        <taxon>Cafeteriaceae</taxon>
        <taxon>Cafeteria</taxon>
    </lineage>
</organism>
<feature type="compositionally biased region" description="Low complexity" evidence="7">
    <location>
        <begin position="377"/>
        <end position="406"/>
    </location>
</feature>
<dbReference type="GO" id="GO:0005736">
    <property type="term" value="C:RNA polymerase I complex"/>
    <property type="evidence" value="ECO:0007669"/>
    <property type="project" value="TreeGrafter"/>
</dbReference>
<evidence type="ECO:0000313" key="14">
    <source>
        <dbReference type="Proteomes" id="UP000323011"/>
    </source>
</evidence>
<dbReference type="Proteomes" id="UP000325113">
    <property type="component" value="Unassembled WGS sequence"/>
</dbReference>
<dbReference type="Gene3D" id="2.170.120.12">
    <property type="entry name" value="DNA-directed RNA polymerase, insert domain"/>
    <property type="match status" value="1"/>
</dbReference>
<accession>A0A5A8E2J9</accession>
<dbReference type="GO" id="GO:0003677">
    <property type="term" value="F:DNA binding"/>
    <property type="evidence" value="ECO:0007669"/>
    <property type="project" value="InterPro"/>
</dbReference>
<dbReference type="EMBL" id="VLTO01000063">
    <property type="protein sequence ID" value="KAA0170111.1"/>
    <property type="molecule type" value="Genomic_DNA"/>
</dbReference>
<dbReference type="OrthoDB" id="270173at2759"/>
<evidence type="ECO:0000313" key="11">
    <source>
        <dbReference type="EMBL" id="KAA0159760.1"/>
    </source>
</evidence>
<dbReference type="Pfam" id="PF01000">
    <property type="entry name" value="RNA_pol_A_bac"/>
    <property type="match status" value="1"/>
</dbReference>
<comment type="caution">
    <text evidence="12">The sequence shown here is derived from an EMBL/GenBank/DDBJ whole genome shotgun (WGS) entry which is preliminary data.</text>
</comment>
<feature type="compositionally biased region" description="Basic residues" evidence="7">
    <location>
        <begin position="408"/>
        <end position="419"/>
    </location>
</feature>
<comment type="subcellular location">
    <subcellularLocation>
        <location evidence="1">Nucleus</location>
    </subcellularLocation>
</comment>
<dbReference type="GO" id="GO:0006351">
    <property type="term" value="P:DNA-templated transcription"/>
    <property type="evidence" value="ECO:0007669"/>
    <property type="project" value="InterPro"/>
</dbReference>
<keyword evidence="4" id="KW-0804">Transcription</keyword>
<dbReference type="NCBIfam" id="NF001988">
    <property type="entry name" value="PRK00783.1"/>
    <property type="match status" value="1"/>
</dbReference>
<evidence type="ECO:0000256" key="3">
    <source>
        <dbReference type="ARBA" id="ARBA00022478"/>
    </source>
</evidence>
<evidence type="ECO:0000256" key="5">
    <source>
        <dbReference type="ARBA" id="ARBA00023242"/>
    </source>
</evidence>
<sequence>MAASGLLKPVKTEIGRSGTSLVYEPGAPDGDFLGQLDEKLDIQVTTLTDEECEFELKGVSAAIANAIRRILISEVPSMAIETVFMHNNTSIIQDEVLSHRLGLIPIRADPREFDWPSEAAGATDLNTLVFGLDVTGVEAPPSKRDGGAGDRLTHVYSRDITWGPQGGQEERFADRPVEPVEGDIVLAKLLPGQTICLEAHAVKGTGADHAKFSPVATASYRLAPEVELPGEGFVGDDARSLVATCPMGVFDIEDVGSSTGPRAVVAQPRACTMCRECLRPAGWAQRVRLRKVNDHFLFRVESTGALPAATLVEMALEIFAEKARNAKEALEAAVAAASGVPAGIEVAAGGIGAAAASAGGVFAVGAGDDADIDDDGGAIAAGTGADDADAAAAGSSSSSSSSSSSAKQPKKRKGGRRKGKADADE</sequence>
<dbReference type="InterPro" id="IPR033901">
    <property type="entry name" value="RNAPI/III_AC40"/>
</dbReference>
<protein>
    <recommendedName>
        <fullName evidence="2">DNA-directed RNA polymerases I and III subunit RPAC1</fullName>
    </recommendedName>
</protein>
<dbReference type="PANTHER" id="PTHR11800:SF13">
    <property type="entry name" value="DNA-DIRECTED RNA POLYMERASES I AND III SUBUNIT RPAC1"/>
    <property type="match status" value="1"/>
</dbReference>
<feature type="domain" description="DNA-directed RNA polymerase RpoA/D/Rpb3-type" evidence="8">
    <location>
        <begin position="51"/>
        <end position="329"/>
    </location>
</feature>
<dbReference type="GO" id="GO:0005666">
    <property type="term" value="C:RNA polymerase III complex"/>
    <property type="evidence" value="ECO:0007669"/>
    <property type="project" value="TreeGrafter"/>
</dbReference>
<dbReference type="OMA" id="MFPEVVF"/>
<evidence type="ECO:0000313" key="10">
    <source>
        <dbReference type="EMBL" id="KAA0159556.1"/>
    </source>
</evidence>
<dbReference type="InterPro" id="IPR011263">
    <property type="entry name" value="DNA-dir_RNA_pol_RpoA/D/Rpb3"/>
</dbReference>
<evidence type="ECO:0000256" key="4">
    <source>
        <dbReference type="ARBA" id="ARBA00023163"/>
    </source>
</evidence>
<dbReference type="GO" id="GO:0046983">
    <property type="term" value="F:protein dimerization activity"/>
    <property type="evidence" value="ECO:0007669"/>
    <property type="project" value="InterPro"/>
</dbReference>
<dbReference type="PROSITE" id="PS00446">
    <property type="entry name" value="RNA_POL_D_30KD"/>
    <property type="match status" value="1"/>
</dbReference>
<dbReference type="PANTHER" id="PTHR11800">
    <property type="entry name" value="DNA-DIRECTED RNA POLYMERASE"/>
    <property type="match status" value="1"/>
</dbReference>
<dbReference type="HAMAP" id="MF_00320">
    <property type="entry name" value="RNApol_arch_Rpo3"/>
    <property type="match status" value="1"/>
</dbReference>
<dbReference type="InterPro" id="IPR011262">
    <property type="entry name" value="DNA-dir_RNA_pol_insert"/>
</dbReference>
<evidence type="ECO:0000256" key="1">
    <source>
        <dbReference type="ARBA" id="ARBA00004123"/>
    </source>
</evidence>
<dbReference type="EMBL" id="VLTL01000122">
    <property type="protein sequence ID" value="KAA0159760.1"/>
    <property type="molecule type" value="Genomic_DNA"/>
</dbReference>
<evidence type="ECO:0000313" key="16">
    <source>
        <dbReference type="Proteomes" id="UP000325113"/>
    </source>
</evidence>
<evidence type="ECO:0000256" key="7">
    <source>
        <dbReference type="SAM" id="MobiDB-lite"/>
    </source>
</evidence>
<keyword evidence="5" id="KW-0539">Nucleus</keyword>
<dbReference type="Proteomes" id="UP000322899">
    <property type="component" value="Unassembled WGS sequence"/>
</dbReference>
<dbReference type="Pfam" id="PF01193">
    <property type="entry name" value="RNA_pol_L"/>
    <property type="match status" value="1"/>
</dbReference>
<keyword evidence="3" id="KW-0240">DNA-directed RNA polymerase</keyword>
<reference evidence="13 14" key="1">
    <citation type="submission" date="2019-07" db="EMBL/GenBank/DDBJ databases">
        <title>Genomes of Cafeteria roenbergensis.</title>
        <authorList>
            <person name="Fischer M.G."/>
            <person name="Hackl T."/>
            <person name="Roman M."/>
        </authorList>
    </citation>
    <scope>NUCLEOTIDE SEQUENCE [LARGE SCALE GENOMIC DNA]</scope>
    <source>
        <strain evidence="9 14">BVI</strain>
        <strain evidence="10 16">Cflag</strain>
        <strain evidence="12 13">E4-10P</strain>
        <strain evidence="11 15">RCC970-E3</strain>
    </source>
</reference>
<dbReference type="CDD" id="cd07032">
    <property type="entry name" value="RNAP_I_II_AC40"/>
    <property type="match status" value="1"/>
</dbReference>
<dbReference type="InterPro" id="IPR036643">
    <property type="entry name" value="RNApol_insert_sf"/>
</dbReference>
<dbReference type="InterPro" id="IPR022842">
    <property type="entry name" value="RNAP_Rpo3/Rpb3/RPAC1"/>
</dbReference>
<dbReference type="SUPFAM" id="SSF56553">
    <property type="entry name" value="Insert subdomain of RNA polymerase alpha subunit"/>
    <property type="match status" value="1"/>
</dbReference>
<dbReference type="InterPro" id="IPR036603">
    <property type="entry name" value="RBP11-like"/>
</dbReference>
<dbReference type="AlphaFoldDB" id="A0A5A8E2J9"/>
<evidence type="ECO:0000313" key="15">
    <source>
        <dbReference type="Proteomes" id="UP000324907"/>
    </source>
</evidence>
<dbReference type="GO" id="GO:0003899">
    <property type="term" value="F:DNA-directed RNA polymerase activity"/>
    <property type="evidence" value="ECO:0007669"/>
    <property type="project" value="InterPro"/>
</dbReference>
<evidence type="ECO:0000259" key="8">
    <source>
        <dbReference type="SMART" id="SM00662"/>
    </source>
</evidence>
<dbReference type="SUPFAM" id="SSF55257">
    <property type="entry name" value="RBP11-like subunits of RNA polymerase"/>
    <property type="match status" value="1"/>
</dbReference>
<name>A0A5A8E2J9_CAFRO</name>
<dbReference type="EMBL" id="VLTN01000012">
    <property type="protein sequence ID" value="KAA0154340.1"/>
    <property type="molecule type" value="Genomic_DNA"/>
</dbReference>
<proteinExistence type="inferred from homology"/>
<comment type="similarity">
    <text evidence="6">Belongs to the archaeal Rpo3/eukaryotic RPB3 RNA polymerase subunit family.</text>
</comment>
<dbReference type="Gene3D" id="3.30.1360.10">
    <property type="entry name" value="RNA polymerase, RBP11-like subunit"/>
    <property type="match status" value="1"/>
</dbReference>
<evidence type="ECO:0000313" key="9">
    <source>
        <dbReference type="EMBL" id="KAA0154340.1"/>
    </source>
</evidence>